<reference evidence="2" key="1">
    <citation type="journal article" date="2007" name="Nature">
        <title>The grapevine genome sequence suggests ancestral hexaploidization in major angiosperm phyla.</title>
        <authorList>
            <consortium name="The French-Italian Public Consortium for Grapevine Genome Characterization."/>
            <person name="Jaillon O."/>
            <person name="Aury J.-M."/>
            <person name="Noel B."/>
            <person name="Policriti A."/>
            <person name="Clepet C."/>
            <person name="Casagrande A."/>
            <person name="Choisne N."/>
            <person name="Aubourg S."/>
            <person name="Vitulo N."/>
            <person name="Jubin C."/>
            <person name="Vezzi A."/>
            <person name="Legeai F."/>
            <person name="Hugueney P."/>
            <person name="Dasilva C."/>
            <person name="Horner D."/>
            <person name="Mica E."/>
            <person name="Jublot D."/>
            <person name="Poulain J."/>
            <person name="Bruyere C."/>
            <person name="Billault A."/>
            <person name="Segurens B."/>
            <person name="Gouyvenoux M."/>
            <person name="Ugarte E."/>
            <person name="Cattonaro F."/>
            <person name="Anthouard V."/>
            <person name="Vico V."/>
            <person name="Del Fabbro C."/>
            <person name="Alaux M."/>
            <person name="Di Gaspero G."/>
            <person name="Dumas V."/>
            <person name="Felice N."/>
            <person name="Paillard S."/>
            <person name="Juman I."/>
            <person name="Moroldo M."/>
            <person name="Scalabrin S."/>
            <person name="Canaguier A."/>
            <person name="Le Clainche I."/>
            <person name="Malacrida G."/>
            <person name="Durand E."/>
            <person name="Pesole G."/>
            <person name="Laucou V."/>
            <person name="Chatelet P."/>
            <person name="Merdinoglu D."/>
            <person name="Delledonne M."/>
            <person name="Pezzotti M."/>
            <person name="Lecharny A."/>
            <person name="Scarpelli C."/>
            <person name="Artiguenave F."/>
            <person name="Pe M.E."/>
            <person name="Valle G."/>
            <person name="Morgante M."/>
            <person name="Caboche M."/>
            <person name="Adam-Blondon A.-F."/>
            <person name="Weissenbach J."/>
            <person name="Quetier F."/>
            <person name="Wincker P."/>
        </authorList>
    </citation>
    <scope>NUCLEOTIDE SEQUENCE [LARGE SCALE GENOMIC DNA]</scope>
    <source>
        <strain evidence="2">cv. Pinot noir / PN40024</strain>
    </source>
</reference>
<organism evidence="1 2">
    <name type="scientific">Vitis vinifera</name>
    <name type="common">Grape</name>
    <dbReference type="NCBI Taxonomy" id="29760"/>
    <lineage>
        <taxon>Eukaryota</taxon>
        <taxon>Viridiplantae</taxon>
        <taxon>Streptophyta</taxon>
        <taxon>Embryophyta</taxon>
        <taxon>Tracheophyta</taxon>
        <taxon>Spermatophyta</taxon>
        <taxon>Magnoliopsida</taxon>
        <taxon>eudicotyledons</taxon>
        <taxon>Gunneridae</taxon>
        <taxon>Pentapetalae</taxon>
        <taxon>rosids</taxon>
        <taxon>Vitales</taxon>
        <taxon>Vitaceae</taxon>
        <taxon>Viteae</taxon>
        <taxon>Vitis</taxon>
    </lineage>
</organism>
<dbReference type="Proteomes" id="UP000009183">
    <property type="component" value="Chromosome 7"/>
</dbReference>
<dbReference type="PaxDb" id="29760-VIT_07s0141g00550.t01"/>
<accession>F6GXM1</accession>
<proteinExistence type="predicted"/>
<dbReference type="EMBL" id="FN594965">
    <property type="protein sequence ID" value="CCB44707.1"/>
    <property type="molecule type" value="Genomic_DNA"/>
</dbReference>
<evidence type="ECO:0000313" key="1">
    <source>
        <dbReference type="EMBL" id="CCB44707.1"/>
    </source>
</evidence>
<dbReference type="InParanoid" id="F6GXM1"/>
<dbReference type="HOGENOM" id="CLU_2517206_0_0_1"/>
<sequence>MPSSSPVGAFSRKVELETRNRSLRRPDFLGRNGGSMKEMVMLAVNWRWPPSFRSLNKYTTSYFTEIEIGVPRSAILQRLGFKFLL</sequence>
<keyword evidence="2" id="KW-1185">Reference proteome</keyword>
<evidence type="ECO:0000313" key="2">
    <source>
        <dbReference type="Proteomes" id="UP000009183"/>
    </source>
</evidence>
<dbReference type="AlphaFoldDB" id="F6GXM1"/>
<protein>
    <submittedName>
        <fullName evidence="1">Uncharacterized protein</fullName>
    </submittedName>
</protein>
<name>F6GXM1_VITVI</name>
<gene>
    <name evidence="1" type="ordered locus">VIT_07s0141g00550</name>
</gene>